<dbReference type="EnsemblFungi" id="EJT78386">
    <property type="protein sequence ID" value="EJT78386"/>
    <property type="gene ID" value="GGTG_03487"/>
</dbReference>
<sequence>MFFSKFLLFAASVAALPSAMPSLEARQFADTIVKNGTFGEPFGLGRDVPINLLYPAGQNGAIMVEYQHSKARELLTVVSRIPVEPFDGFFPLEPVAYRMTVSFRNGGGGNFDLLKLDYILNQDKVGKLNIRNAVFAKRNTNGGISIATDGPIAFTSNSQQTMVSMNLGGKGALDGEWAFFVPLADAIAGGLTTA</sequence>
<dbReference type="VEuPathDB" id="FungiDB:GGTG_03487"/>
<reference evidence="3" key="4">
    <citation type="journal article" date="2015" name="G3 (Bethesda)">
        <title>Genome sequences of three phytopathogenic species of the Magnaporthaceae family of fungi.</title>
        <authorList>
            <person name="Okagaki L.H."/>
            <person name="Nunes C.C."/>
            <person name="Sailsbery J."/>
            <person name="Clay B."/>
            <person name="Brown D."/>
            <person name="John T."/>
            <person name="Oh Y."/>
            <person name="Young N."/>
            <person name="Fitzgerald M."/>
            <person name="Haas B.J."/>
            <person name="Zeng Q."/>
            <person name="Young S."/>
            <person name="Adiconis X."/>
            <person name="Fan L."/>
            <person name="Levin J.Z."/>
            <person name="Mitchell T.K."/>
            <person name="Okubara P.A."/>
            <person name="Farman M.L."/>
            <person name="Kohn L.M."/>
            <person name="Birren B."/>
            <person name="Ma L.-J."/>
            <person name="Dean R.A."/>
        </authorList>
    </citation>
    <scope>NUCLEOTIDE SEQUENCE</scope>
    <source>
        <strain evidence="3">R3-111a-1</strain>
    </source>
</reference>
<dbReference type="HOGENOM" id="CLU_1402512_0_0_1"/>
<keyword evidence="1" id="KW-0732">Signal</keyword>
<feature type="chain" id="PRO_5015094315" evidence="1">
    <location>
        <begin position="16"/>
        <end position="194"/>
    </location>
</feature>
<reference evidence="2" key="2">
    <citation type="submission" date="2010-07" db="EMBL/GenBank/DDBJ databases">
        <authorList>
            <consortium name="The Broad Institute Genome Sequencing Platform"/>
            <consortium name="Broad Institute Genome Sequencing Center for Infectious Disease"/>
            <person name="Ma L.-J."/>
            <person name="Dead R."/>
            <person name="Young S."/>
            <person name="Zeng Q."/>
            <person name="Koehrsen M."/>
            <person name="Alvarado L."/>
            <person name="Berlin A."/>
            <person name="Chapman S.B."/>
            <person name="Chen Z."/>
            <person name="Freedman E."/>
            <person name="Gellesch M."/>
            <person name="Goldberg J."/>
            <person name="Griggs A."/>
            <person name="Gujja S."/>
            <person name="Heilman E.R."/>
            <person name="Heiman D."/>
            <person name="Hepburn T."/>
            <person name="Howarth C."/>
            <person name="Jen D."/>
            <person name="Larson L."/>
            <person name="Mehta T."/>
            <person name="Neiman D."/>
            <person name="Pearson M."/>
            <person name="Roberts A."/>
            <person name="Saif S."/>
            <person name="Shea T."/>
            <person name="Shenoy N."/>
            <person name="Sisk P."/>
            <person name="Stolte C."/>
            <person name="Sykes S."/>
            <person name="Walk T."/>
            <person name="White J."/>
            <person name="Yandava C."/>
            <person name="Haas B."/>
            <person name="Nusbaum C."/>
            <person name="Birren B."/>
        </authorList>
    </citation>
    <scope>NUCLEOTIDE SEQUENCE</scope>
    <source>
        <strain evidence="2">R3-111a-1</strain>
    </source>
</reference>
<feature type="signal peptide" evidence="1">
    <location>
        <begin position="1"/>
        <end position="15"/>
    </location>
</feature>
<organism evidence="2">
    <name type="scientific">Gaeumannomyces tritici (strain R3-111a-1)</name>
    <name type="common">Wheat and barley take-all root rot fungus</name>
    <name type="synonym">Gaeumannomyces graminis var. tritici</name>
    <dbReference type="NCBI Taxonomy" id="644352"/>
    <lineage>
        <taxon>Eukaryota</taxon>
        <taxon>Fungi</taxon>
        <taxon>Dikarya</taxon>
        <taxon>Ascomycota</taxon>
        <taxon>Pezizomycotina</taxon>
        <taxon>Sordariomycetes</taxon>
        <taxon>Sordariomycetidae</taxon>
        <taxon>Magnaporthales</taxon>
        <taxon>Magnaporthaceae</taxon>
        <taxon>Gaeumannomyces</taxon>
    </lineage>
</organism>
<dbReference type="AlphaFoldDB" id="J3NQD0"/>
<accession>J3NQD0</accession>
<name>J3NQD0_GAET3</name>
<gene>
    <name evidence="3" type="primary">20343945</name>
    <name evidence="2" type="ORF">GGTG_03487</name>
</gene>
<dbReference type="eggNOG" id="ENOG502RN4Z">
    <property type="taxonomic scope" value="Eukaryota"/>
</dbReference>
<dbReference type="EMBL" id="GL385396">
    <property type="protein sequence ID" value="EJT78386.1"/>
    <property type="molecule type" value="Genomic_DNA"/>
</dbReference>
<evidence type="ECO:0000313" key="4">
    <source>
        <dbReference type="Proteomes" id="UP000006039"/>
    </source>
</evidence>
<keyword evidence="4" id="KW-1185">Reference proteome</keyword>
<proteinExistence type="predicted"/>
<reference evidence="3" key="5">
    <citation type="submission" date="2018-04" db="UniProtKB">
        <authorList>
            <consortium name="EnsemblFungi"/>
        </authorList>
    </citation>
    <scope>IDENTIFICATION</scope>
    <source>
        <strain evidence="3">R3-111a-1</strain>
    </source>
</reference>
<dbReference type="RefSeq" id="XP_009219531.1">
    <property type="nucleotide sequence ID" value="XM_009221267.1"/>
</dbReference>
<reference evidence="4" key="1">
    <citation type="submission" date="2010-07" db="EMBL/GenBank/DDBJ databases">
        <title>The genome sequence of Gaeumannomyces graminis var. tritici strain R3-111a-1.</title>
        <authorList>
            <consortium name="The Broad Institute Genome Sequencing Platform"/>
            <person name="Ma L.-J."/>
            <person name="Dead R."/>
            <person name="Young S."/>
            <person name="Zeng Q."/>
            <person name="Koehrsen M."/>
            <person name="Alvarado L."/>
            <person name="Berlin A."/>
            <person name="Chapman S.B."/>
            <person name="Chen Z."/>
            <person name="Freedman E."/>
            <person name="Gellesch M."/>
            <person name="Goldberg J."/>
            <person name="Griggs A."/>
            <person name="Gujja S."/>
            <person name="Heilman E.R."/>
            <person name="Heiman D."/>
            <person name="Hepburn T."/>
            <person name="Howarth C."/>
            <person name="Jen D."/>
            <person name="Larson L."/>
            <person name="Mehta T."/>
            <person name="Neiman D."/>
            <person name="Pearson M."/>
            <person name="Roberts A."/>
            <person name="Saif S."/>
            <person name="Shea T."/>
            <person name="Shenoy N."/>
            <person name="Sisk P."/>
            <person name="Stolte C."/>
            <person name="Sykes S."/>
            <person name="Walk T."/>
            <person name="White J."/>
            <person name="Yandava C."/>
            <person name="Haas B."/>
            <person name="Nusbaum C."/>
            <person name="Birren B."/>
        </authorList>
    </citation>
    <scope>NUCLEOTIDE SEQUENCE [LARGE SCALE GENOMIC DNA]</scope>
    <source>
        <strain evidence="4">R3-111a-1</strain>
    </source>
</reference>
<dbReference type="GeneID" id="20343945"/>
<evidence type="ECO:0000313" key="3">
    <source>
        <dbReference type="EnsemblFungi" id="EJT78386"/>
    </source>
</evidence>
<evidence type="ECO:0000313" key="2">
    <source>
        <dbReference type="EMBL" id="EJT78386.1"/>
    </source>
</evidence>
<evidence type="ECO:0000256" key="1">
    <source>
        <dbReference type="SAM" id="SignalP"/>
    </source>
</evidence>
<dbReference type="Proteomes" id="UP000006039">
    <property type="component" value="Unassembled WGS sequence"/>
</dbReference>
<protein>
    <submittedName>
        <fullName evidence="2 3">Uncharacterized protein</fullName>
    </submittedName>
</protein>
<dbReference type="OrthoDB" id="5187521at2759"/>
<reference evidence="2" key="3">
    <citation type="submission" date="2010-09" db="EMBL/GenBank/DDBJ databases">
        <title>Annotation of Gaeumannomyces graminis var. tritici R3-111a-1.</title>
        <authorList>
            <consortium name="The Broad Institute Genome Sequencing Platform"/>
            <person name="Ma L.-J."/>
            <person name="Dead R."/>
            <person name="Young S.K."/>
            <person name="Zeng Q."/>
            <person name="Gargeya S."/>
            <person name="Fitzgerald M."/>
            <person name="Haas B."/>
            <person name="Abouelleil A."/>
            <person name="Alvarado L."/>
            <person name="Arachchi H.M."/>
            <person name="Berlin A."/>
            <person name="Brown A."/>
            <person name="Chapman S.B."/>
            <person name="Chen Z."/>
            <person name="Dunbar C."/>
            <person name="Freedman E."/>
            <person name="Gearin G."/>
            <person name="Gellesch M."/>
            <person name="Goldberg J."/>
            <person name="Griggs A."/>
            <person name="Gujja S."/>
            <person name="Heiman D."/>
            <person name="Howarth C."/>
            <person name="Larson L."/>
            <person name="Lui A."/>
            <person name="MacDonald P.J.P."/>
            <person name="Mehta T."/>
            <person name="Montmayeur A."/>
            <person name="Murphy C."/>
            <person name="Neiman D."/>
            <person name="Pearson M."/>
            <person name="Priest M."/>
            <person name="Roberts A."/>
            <person name="Saif S."/>
            <person name="Shea T."/>
            <person name="Shenoy N."/>
            <person name="Sisk P."/>
            <person name="Stolte C."/>
            <person name="Sykes S."/>
            <person name="Yandava C."/>
            <person name="Wortman J."/>
            <person name="Nusbaum C."/>
            <person name="Birren B."/>
        </authorList>
    </citation>
    <scope>NUCLEOTIDE SEQUENCE</scope>
    <source>
        <strain evidence="2">R3-111a-1</strain>
    </source>
</reference>